<dbReference type="InterPro" id="IPR027417">
    <property type="entry name" value="P-loop_NTPase"/>
</dbReference>
<keyword evidence="11" id="KW-1185">Reference proteome</keyword>
<dbReference type="KEGG" id="pacr:FXN63_07545"/>
<dbReference type="Pfam" id="PF00005">
    <property type="entry name" value="ABC_tran"/>
    <property type="match status" value="1"/>
</dbReference>
<evidence type="ECO:0000256" key="1">
    <source>
        <dbReference type="ARBA" id="ARBA00022448"/>
    </source>
</evidence>
<dbReference type="GO" id="GO:0016020">
    <property type="term" value="C:membrane"/>
    <property type="evidence" value="ECO:0007669"/>
    <property type="project" value="InterPro"/>
</dbReference>
<evidence type="ECO:0000256" key="4">
    <source>
        <dbReference type="ARBA" id="ARBA00022741"/>
    </source>
</evidence>
<dbReference type="OrthoDB" id="5298774at2"/>
<dbReference type="GO" id="GO:0005524">
    <property type="term" value="F:ATP binding"/>
    <property type="evidence" value="ECO:0007669"/>
    <property type="project" value="UniProtKB-KW"/>
</dbReference>
<dbReference type="GO" id="GO:0016887">
    <property type="term" value="F:ATP hydrolysis activity"/>
    <property type="evidence" value="ECO:0007669"/>
    <property type="project" value="InterPro"/>
</dbReference>
<keyword evidence="7" id="KW-0406">Ion transport</keyword>
<dbReference type="InterPro" id="IPR003593">
    <property type="entry name" value="AAA+_ATPase"/>
</dbReference>
<keyword evidence="4" id="KW-0547">Nucleotide-binding</keyword>
<evidence type="ECO:0000256" key="5">
    <source>
        <dbReference type="ARBA" id="ARBA00022840"/>
    </source>
</evidence>
<dbReference type="SUPFAM" id="SSF52540">
    <property type="entry name" value="P-loop containing nucleoside triphosphate hydrolases"/>
    <property type="match status" value="1"/>
</dbReference>
<dbReference type="GO" id="GO:0015408">
    <property type="term" value="F:ABC-type ferric iron transporter activity"/>
    <property type="evidence" value="ECO:0007669"/>
    <property type="project" value="InterPro"/>
</dbReference>
<dbReference type="GO" id="GO:0015697">
    <property type="term" value="P:quaternary ammonium group transport"/>
    <property type="evidence" value="ECO:0007669"/>
    <property type="project" value="UniProtKB-ARBA"/>
</dbReference>
<evidence type="ECO:0000256" key="3">
    <source>
        <dbReference type="ARBA" id="ARBA00022496"/>
    </source>
</evidence>
<dbReference type="PROSITE" id="PS50893">
    <property type="entry name" value="ABC_TRANSPORTER_2"/>
    <property type="match status" value="1"/>
</dbReference>
<evidence type="ECO:0000259" key="9">
    <source>
        <dbReference type="PROSITE" id="PS50893"/>
    </source>
</evidence>
<gene>
    <name evidence="10" type="ORF">FXN63_07545</name>
</gene>
<protein>
    <submittedName>
        <fullName evidence="10">ABC transporter ATP-binding protein</fullName>
    </submittedName>
</protein>
<organism evidence="10 11">
    <name type="scientific">Pigmentiphaga aceris</name>
    <dbReference type="NCBI Taxonomy" id="1940612"/>
    <lineage>
        <taxon>Bacteria</taxon>
        <taxon>Pseudomonadati</taxon>
        <taxon>Pseudomonadota</taxon>
        <taxon>Betaproteobacteria</taxon>
        <taxon>Burkholderiales</taxon>
        <taxon>Alcaligenaceae</taxon>
        <taxon>Pigmentiphaga</taxon>
    </lineage>
</organism>
<feature type="domain" description="ABC transporter" evidence="9">
    <location>
        <begin position="21"/>
        <end position="255"/>
    </location>
</feature>
<evidence type="ECO:0000256" key="2">
    <source>
        <dbReference type="ARBA" id="ARBA00022475"/>
    </source>
</evidence>
<dbReference type="InterPro" id="IPR003439">
    <property type="entry name" value="ABC_transporter-like_ATP-bd"/>
</dbReference>
<dbReference type="EMBL" id="CP043046">
    <property type="protein sequence ID" value="QEI05713.1"/>
    <property type="molecule type" value="Genomic_DNA"/>
</dbReference>
<proteinExistence type="predicted"/>
<dbReference type="InterPro" id="IPR015853">
    <property type="entry name" value="ABC_transpr_FbpC"/>
</dbReference>
<evidence type="ECO:0000313" key="11">
    <source>
        <dbReference type="Proteomes" id="UP000325161"/>
    </source>
</evidence>
<keyword evidence="8" id="KW-0472">Membrane</keyword>
<reference evidence="10 11" key="1">
    <citation type="submission" date="2019-08" db="EMBL/GenBank/DDBJ databases">
        <title>Amphibian skin-associated Pigmentiphaga: genome sequence and occurrence across geography and hosts.</title>
        <authorList>
            <person name="Bletz M.C."/>
            <person name="Bunk B."/>
            <person name="Sproeer C."/>
            <person name="Biwer P."/>
            <person name="Reiter S."/>
            <person name="Rabemananjara F.C.E."/>
            <person name="Schulz S."/>
            <person name="Overmann J."/>
            <person name="Vences M."/>
        </authorList>
    </citation>
    <scope>NUCLEOTIDE SEQUENCE [LARGE SCALE GENOMIC DNA]</scope>
    <source>
        <strain evidence="10 11">Mada1488</strain>
    </source>
</reference>
<keyword evidence="2" id="KW-1003">Cell membrane</keyword>
<dbReference type="InterPro" id="IPR050093">
    <property type="entry name" value="ABC_SmlMolc_Importer"/>
</dbReference>
<keyword evidence="6" id="KW-0408">Iron</keyword>
<keyword evidence="5 10" id="KW-0067">ATP-binding</keyword>
<sequence>MRSIFSIDSALTPDTPRGAPIAVTGLTHRFGAATILDDINLNLAPGHVLALLGPSGCGKSTLLKLLAGLLEPTAGNISLGGQTVAAKGVFVPPERRGLGMVFQDYALWPHMSVGQNVAFPLAMRGVAASDRKRRVLRALDRVGLAAFADRSPGDLSGGQQQRVALARAIVAEPGILLFDEPMSNLDRELRETLCTEISELLRAMGSTAVYVTHDHEEALTIADTVAVMGQGRIRQHDEPDVLIADPRSVYVAEFLRLGALVPGHYADGVWSLPGGTQLLHPAPVASERAGTGRLFVPHNALRPVAPELAPLVGHVHAQRYQGGVYATTVRLGDGIEGFDLGWSADRRLPLGERVGLVPDWHRLRWLDASAVHA</sequence>
<name>A0A5C0AWF8_9BURK</name>
<accession>A0A5C0AWF8</accession>
<dbReference type="InterPro" id="IPR017871">
    <property type="entry name" value="ABC_transporter-like_CS"/>
</dbReference>
<dbReference type="PANTHER" id="PTHR42781">
    <property type="entry name" value="SPERMIDINE/PUTRESCINE IMPORT ATP-BINDING PROTEIN POTA"/>
    <property type="match status" value="1"/>
</dbReference>
<dbReference type="SMART" id="SM00382">
    <property type="entry name" value="AAA"/>
    <property type="match status" value="1"/>
</dbReference>
<dbReference type="PANTHER" id="PTHR42781:SF4">
    <property type="entry name" value="SPERMIDINE_PUTRESCINE IMPORT ATP-BINDING PROTEIN POTA"/>
    <property type="match status" value="1"/>
</dbReference>
<dbReference type="Gene3D" id="3.40.50.300">
    <property type="entry name" value="P-loop containing nucleotide triphosphate hydrolases"/>
    <property type="match status" value="1"/>
</dbReference>
<dbReference type="FunFam" id="3.40.50.300:FF:000425">
    <property type="entry name" value="Probable ABC transporter, ATP-binding subunit"/>
    <property type="match status" value="1"/>
</dbReference>
<evidence type="ECO:0000256" key="8">
    <source>
        <dbReference type="ARBA" id="ARBA00023136"/>
    </source>
</evidence>
<evidence type="ECO:0000256" key="7">
    <source>
        <dbReference type="ARBA" id="ARBA00023065"/>
    </source>
</evidence>
<dbReference type="Proteomes" id="UP000325161">
    <property type="component" value="Chromosome"/>
</dbReference>
<dbReference type="AlphaFoldDB" id="A0A5C0AWF8"/>
<evidence type="ECO:0000256" key="6">
    <source>
        <dbReference type="ARBA" id="ARBA00023004"/>
    </source>
</evidence>
<dbReference type="PROSITE" id="PS00211">
    <property type="entry name" value="ABC_TRANSPORTER_1"/>
    <property type="match status" value="1"/>
</dbReference>
<dbReference type="CDD" id="cd03259">
    <property type="entry name" value="ABC_Carb_Solutes_like"/>
    <property type="match status" value="1"/>
</dbReference>
<keyword evidence="3" id="KW-0410">Iron transport</keyword>
<keyword evidence="1" id="KW-0813">Transport</keyword>
<evidence type="ECO:0000313" key="10">
    <source>
        <dbReference type="EMBL" id="QEI05713.1"/>
    </source>
</evidence>